<proteinExistence type="predicted"/>
<name>A0A2N7S5H1_9MICC</name>
<dbReference type="EMBL" id="PNQX01000001">
    <property type="protein sequence ID" value="PMQ21389.1"/>
    <property type="molecule type" value="Genomic_DNA"/>
</dbReference>
<dbReference type="Proteomes" id="UP000235739">
    <property type="component" value="Unassembled WGS sequence"/>
</dbReference>
<gene>
    <name evidence="1" type="ORF">CIK84_07515</name>
</gene>
<protein>
    <submittedName>
        <fullName evidence="1">Uncharacterized protein</fullName>
    </submittedName>
</protein>
<accession>A0A2N7S5H1</accession>
<sequence>MRASKTNPAAVPAALKEQAAQLPSKAQSISVLVFTLDTHLPFCEIAEHLAEQFTELELTAQVGMAGPQRVKSVLEGKFTGVDVLVVVGDTSSESEDRLMELVEWLLANGRRDLAENLIYAVLGHEYQNHATSAFSRVVLPRSYYARTQQSGLKLPWAASARESWELANAVVDYAFGLGAE</sequence>
<dbReference type="AlphaFoldDB" id="A0A2N7S5H1"/>
<evidence type="ECO:0000313" key="1">
    <source>
        <dbReference type="EMBL" id="PMQ21389.1"/>
    </source>
</evidence>
<dbReference type="GeneID" id="303184790"/>
<organism evidence="1 2">
    <name type="scientific">Glutamicibacter arilaitensis</name>
    <dbReference type="NCBI Taxonomy" id="256701"/>
    <lineage>
        <taxon>Bacteria</taxon>
        <taxon>Bacillati</taxon>
        <taxon>Actinomycetota</taxon>
        <taxon>Actinomycetes</taxon>
        <taxon>Micrococcales</taxon>
        <taxon>Micrococcaceae</taxon>
        <taxon>Glutamicibacter</taxon>
    </lineage>
</organism>
<dbReference type="RefSeq" id="WP_013348553.1">
    <property type="nucleotide sequence ID" value="NZ_JABUYH010000004.1"/>
</dbReference>
<comment type="caution">
    <text evidence="1">The sequence shown here is derived from an EMBL/GenBank/DDBJ whole genome shotgun (WGS) entry which is preliminary data.</text>
</comment>
<evidence type="ECO:0000313" key="2">
    <source>
        <dbReference type="Proteomes" id="UP000235739"/>
    </source>
</evidence>
<reference evidence="1 2" key="1">
    <citation type="journal article" date="2017" name="Elife">
        <title>Extensive horizontal gene transfer in cheese-associated bacteria.</title>
        <authorList>
            <person name="Bonham K.S."/>
            <person name="Wolfe B.E."/>
            <person name="Dutton R.J."/>
        </authorList>
    </citation>
    <scope>NUCLEOTIDE SEQUENCE [LARGE SCALE GENOMIC DNA]</scope>
    <source>
        <strain evidence="1 2">JB182</strain>
    </source>
</reference>